<protein>
    <submittedName>
        <fullName evidence="6">Sigma-54-dependent Fis family transcriptional regulator</fullName>
    </submittedName>
</protein>
<dbReference type="PANTHER" id="PTHR32071:SF122">
    <property type="entry name" value="SIGMA FACTOR"/>
    <property type="match status" value="1"/>
</dbReference>
<proteinExistence type="predicted"/>
<evidence type="ECO:0000313" key="7">
    <source>
        <dbReference type="Proteomes" id="UP001596119"/>
    </source>
</evidence>
<dbReference type="EMBL" id="JBHSQK010000033">
    <property type="protein sequence ID" value="MFC5949525.1"/>
    <property type="molecule type" value="Genomic_DNA"/>
</dbReference>
<dbReference type="Gene3D" id="1.10.10.60">
    <property type="entry name" value="Homeodomain-like"/>
    <property type="match status" value="1"/>
</dbReference>
<dbReference type="RefSeq" id="WP_379566634.1">
    <property type="nucleotide sequence ID" value="NZ_JBHSQK010000033.1"/>
</dbReference>
<dbReference type="InterPro" id="IPR027417">
    <property type="entry name" value="P-loop_NTPase"/>
</dbReference>
<dbReference type="SUPFAM" id="SSF55781">
    <property type="entry name" value="GAF domain-like"/>
    <property type="match status" value="1"/>
</dbReference>
<organism evidence="6 7">
    <name type="scientific">Pseudonocardia lutea</name>
    <dbReference type="NCBI Taxonomy" id="2172015"/>
    <lineage>
        <taxon>Bacteria</taxon>
        <taxon>Bacillati</taxon>
        <taxon>Actinomycetota</taxon>
        <taxon>Actinomycetes</taxon>
        <taxon>Pseudonocardiales</taxon>
        <taxon>Pseudonocardiaceae</taxon>
        <taxon>Pseudonocardia</taxon>
    </lineage>
</organism>
<evidence type="ECO:0000256" key="1">
    <source>
        <dbReference type="ARBA" id="ARBA00022741"/>
    </source>
</evidence>
<feature type="domain" description="Sigma-54 factor interaction" evidence="5">
    <location>
        <begin position="465"/>
        <end position="527"/>
    </location>
</feature>
<keyword evidence="2" id="KW-0067">ATP-binding</keyword>
<dbReference type="Proteomes" id="UP001596119">
    <property type="component" value="Unassembled WGS sequence"/>
</dbReference>
<dbReference type="Gene3D" id="3.40.50.300">
    <property type="entry name" value="P-loop containing nucleotide triphosphate hydrolases"/>
    <property type="match status" value="1"/>
</dbReference>
<evidence type="ECO:0000256" key="2">
    <source>
        <dbReference type="ARBA" id="ARBA00022840"/>
    </source>
</evidence>
<evidence type="ECO:0000256" key="4">
    <source>
        <dbReference type="ARBA" id="ARBA00023163"/>
    </source>
</evidence>
<dbReference type="Gene3D" id="1.10.8.60">
    <property type="match status" value="1"/>
</dbReference>
<gene>
    <name evidence="6" type="ORF">ACFQH9_14720</name>
</gene>
<dbReference type="PANTHER" id="PTHR32071">
    <property type="entry name" value="TRANSCRIPTIONAL REGULATORY PROTEIN"/>
    <property type="match status" value="1"/>
</dbReference>
<keyword evidence="7" id="KW-1185">Reference proteome</keyword>
<dbReference type="SUPFAM" id="SSF46689">
    <property type="entry name" value="Homeodomain-like"/>
    <property type="match status" value="1"/>
</dbReference>
<evidence type="ECO:0000256" key="3">
    <source>
        <dbReference type="ARBA" id="ARBA00023015"/>
    </source>
</evidence>
<dbReference type="InterPro" id="IPR058031">
    <property type="entry name" value="AAA_lid_NorR"/>
</dbReference>
<reference evidence="7" key="1">
    <citation type="journal article" date="2019" name="Int. J. Syst. Evol. Microbiol.">
        <title>The Global Catalogue of Microorganisms (GCM) 10K type strain sequencing project: providing services to taxonomists for standard genome sequencing and annotation.</title>
        <authorList>
            <consortium name="The Broad Institute Genomics Platform"/>
            <consortium name="The Broad Institute Genome Sequencing Center for Infectious Disease"/>
            <person name="Wu L."/>
            <person name="Ma J."/>
        </authorList>
    </citation>
    <scope>NUCLEOTIDE SEQUENCE [LARGE SCALE GENOMIC DNA]</scope>
    <source>
        <strain evidence="7">CGMCC 4.7397</strain>
    </source>
</reference>
<dbReference type="PROSITE" id="PS50045">
    <property type="entry name" value="SIGMA54_INTERACT_4"/>
    <property type="match status" value="1"/>
</dbReference>
<dbReference type="InterPro" id="IPR002197">
    <property type="entry name" value="HTH_Fis"/>
</dbReference>
<dbReference type="InterPro" id="IPR002078">
    <property type="entry name" value="Sigma_54_int"/>
</dbReference>
<evidence type="ECO:0000313" key="6">
    <source>
        <dbReference type="EMBL" id="MFC5949525.1"/>
    </source>
</evidence>
<dbReference type="PRINTS" id="PR01590">
    <property type="entry name" value="HTHFIS"/>
</dbReference>
<keyword evidence="1" id="KW-0547">Nucleotide-binding</keyword>
<dbReference type="Pfam" id="PF25601">
    <property type="entry name" value="AAA_lid_14"/>
    <property type="match status" value="1"/>
</dbReference>
<dbReference type="Gene3D" id="3.30.450.40">
    <property type="match status" value="1"/>
</dbReference>
<comment type="caution">
    <text evidence="6">The sequence shown here is derived from an EMBL/GenBank/DDBJ whole genome shotgun (WGS) entry which is preliminary data.</text>
</comment>
<dbReference type="InterPro" id="IPR029016">
    <property type="entry name" value="GAF-like_dom_sf"/>
</dbReference>
<accession>A0ABW1I814</accession>
<dbReference type="Pfam" id="PF02954">
    <property type="entry name" value="HTH_8"/>
    <property type="match status" value="1"/>
</dbReference>
<keyword evidence="3" id="KW-0805">Transcription regulation</keyword>
<keyword evidence="4" id="KW-0804">Transcription</keyword>
<evidence type="ECO:0000259" key="5">
    <source>
        <dbReference type="PROSITE" id="PS50045"/>
    </source>
</evidence>
<dbReference type="InterPro" id="IPR009057">
    <property type="entry name" value="Homeodomain-like_sf"/>
</dbReference>
<dbReference type="SUPFAM" id="SSF52540">
    <property type="entry name" value="P-loop containing nucleoside triphosphate hydrolases"/>
    <property type="match status" value="1"/>
</dbReference>
<name>A0ABW1I814_9PSEU</name>
<sequence length="598" mass="63441">MGHGRSSAGGVVAYGRGAGPARWSPEGQRLIRRARERLLSGGAESSAEPTAADGLVRPEIAASWRRSLLSGVDPCRMPAGGADPDRAGTPRLLRAAEPVLDRLVTQLAGTSTAVVLADAQAWILWRGAGRAALFAGLDRISASPGCCLDEERVGTNGLGTVVEERRPTLIVGGEHYQDAMQDFTCVGVPILDPLSRRLEGVLDLTCASRDTNELLLPLLTETVREIEARLREQATVHERALFEELVARSRRRRSVAVASLNEEFLFTNSAAAQLFEPADHALLWDWARAAVSSGREVTGRLTLTRDVVVDARCAPVDCGGPWPAGVVVTMVPAEGRPTAAGPDTGWTNVLRRARRLAELGGPVLLHGEPGVGKVWLAGRVHERLHEHTTAGPCTVVDCRAPGATADLAAALSDPHATVVLRRAEELDGDGAVAALVGAAAARVVLTATRPHGRPGGLLDEARAALAVPPLRDRAADLPGLVDDLLGELAPADGPRPRCTAQALTALRTQPWPGNVRELRRVLATALVTAMHFDIGVRHLPEGYRAGPPTRPLARLESTERDAIVAALEKAGGNKERAAADLGISRATIYRKIRRFGIA</sequence>